<dbReference type="GO" id="GO:0008270">
    <property type="term" value="F:zinc ion binding"/>
    <property type="evidence" value="ECO:0007669"/>
    <property type="project" value="UniProtKB-KW"/>
</dbReference>
<accession>A0A398B161</accession>
<gene>
    <name evidence="3" type="ORF">D1970_18045</name>
</gene>
<evidence type="ECO:0000313" key="4">
    <source>
        <dbReference type="Proteomes" id="UP000265816"/>
    </source>
</evidence>
<comment type="caution">
    <text evidence="3">The sequence shown here is derived from an EMBL/GenBank/DDBJ whole genome shotgun (WGS) entry which is preliminary data.</text>
</comment>
<dbReference type="PROSITE" id="PS50966">
    <property type="entry name" value="ZF_SWIM"/>
    <property type="match status" value="1"/>
</dbReference>
<organism evidence="3 4">
    <name type="scientific">Mesobacillus zeae</name>
    <dbReference type="NCBI Taxonomy" id="1917180"/>
    <lineage>
        <taxon>Bacteria</taxon>
        <taxon>Bacillati</taxon>
        <taxon>Bacillota</taxon>
        <taxon>Bacilli</taxon>
        <taxon>Bacillales</taxon>
        <taxon>Bacillaceae</taxon>
        <taxon>Mesobacillus</taxon>
    </lineage>
</organism>
<sequence length="543" mass="63574">MALISEAIVQQLKSAAVKVAGLLRPEVEEDARIFQKGLMLYRQGLVHHQKLMANSIWATVQDVTPARIYISLEDPEDSSCTCPAQGFCRHRMAAFMHSYSQADSVSDWVEEWRKPAKEMNIASQLGLQRAKDLIKTGGTLAYDYDCWIDSFKNTFREIMNSYGKPTPYVISNLVQAYLRKVEASAPFKKEWKELYDLIGSIEAFHLLSELSEELGYSGETIERYYGYVFDSLTDKIELTAEEMSLLSLPFDFDPFIEKIAANTSRLVEHSGMFDFERIHLYRILWTSMLKKTVWRDAERERLEKFGEGKRLFAEEIALAHHYFLTKRDKETLEIVKRNGRPALPCLFYWLDELPRAREWSRMGSYADLLVQQIRVYLADTDDYYAGRVFVKHSVKAVSLYCRETGKLDLLERLMNQSLPYSFVEYESFLFEKGDYEKWSELYTYANFDALELPNDKIKIVQKENPAVLLPILHHATDMFISQKNRASYRQAVRLLKKLRTIYKKLKRVGEWEMFFEKLLTRTKRLRAFHEECARSKLIEVQED</sequence>
<evidence type="ECO:0000259" key="2">
    <source>
        <dbReference type="PROSITE" id="PS50966"/>
    </source>
</evidence>
<keyword evidence="1" id="KW-0862">Zinc</keyword>
<dbReference type="EMBL" id="QWVT01000033">
    <property type="protein sequence ID" value="RID82638.1"/>
    <property type="molecule type" value="Genomic_DNA"/>
</dbReference>
<evidence type="ECO:0000313" key="3">
    <source>
        <dbReference type="EMBL" id="RID82638.1"/>
    </source>
</evidence>
<keyword evidence="4" id="KW-1185">Reference proteome</keyword>
<dbReference type="AlphaFoldDB" id="A0A398B161"/>
<name>A0A398B161_9BACI</name>
<dbReference type="OrthoDB" id="7593573at2"/>
<reference evidence="3 4" key="1">
    <citation type="submission" date="2018-08" db="EMBL/GenBank/DDBJ databases">
        <title>Bacillus jemisoniae sp. nov., Bacillus chryseoplanitiae sp. nov., Bacillus resnikiae sp. nov., and Bacillus frankliniae sp. nov., isolated from Viking spacecraft and associated surfaces.</title>
        <authorList>
            <person name="Seuylemezian A."/>
            <person name="Vaishampayan P."/>
        </authorList>
    </citation>
    <scope>NUCLEOTIDE SEQUENCE [LARGE SCALE GENOMIC DNA]</scope>
    <source>
        <strain evidence="3 4">JJ-247</strain>
    </source>
</reference>
<keyword evidence="1" id="KW-0479">Metal-binding</keyword>
<dbReference type="Proteomes" id="UP000265816">
    <property type="component" value="Unassembled WGS sequence"/>
</dbReference>
<evidence type="ECO:0000256" key="1">
    <source>
        <dbReference type="PROSITE-ProRule" id="PRU00325"/>
    </source>
</evidence>
<dbReference type="InterPro" id="IPR007527">
    <property type="entry name" value="Znf_SWIM"/>
</dbReference>
<dbReference type="Pfam" id="PF04434">
    <property type="entry name" value="SWIM"/>
    <property type="match status" value="1"/>
</dbReference>
<keyword evidence="1" id="KW-0863">Zinc-finger</keyword>
<dbReference type="RefSeq" id="WP_119114254.1">
    <property type="nucleotide sequence ID" value="NZ_CBCSEO010000013.1"/>
</dbReference>
<feature type="domain" description="SWIM-type" evidence="2">
    <location>
        <begin position="66"/>
        <end position="99"/>
    </location>
</feature>
<protein>
    <submittedName>
        <fullName evidence="3">SWIM zinc finger family protein</fullName>
    </submittedName>
</protein>
<proteinExistence type="predicted"/>